<feature type="compositionally biased region" description="Basic residues" evidence="1">
    <location>
        <begin position="258"/>
        <end position="272"/>
    </location>
</feature>
<feature type="compositionally biased region" description="Basic residues" evidence="1">
    <location>
        <begin position="292"/>
        <end position="308"/>
    </location>
</feature>
<evidence type="ECO:0000256" key="1">
    <source>
        <dbReference type="SAM" id="MobiDB-lite"/>
    </source>
</evidence>
<comment type="caution">
    <text evidence="3">The sequence shown here is derived from an EMBL/GenBank/DDBJ whole genome shotgun (WGS) entry which is preliminary data.</text>
</comment>
<sequence length="412" mass="45445">MILVRLLFGYPLRLARPVTSSRGGSPTQTGTTQQRRSTPSRCTRISSPQATGARPRARRGTSRSGASAPLSRAARPLIPRRTSLRGLSAKNGAMAQRARARCSPLPRKTPCPQGDAAPCCCRRLSPRGARGLPRQRQPHHPLSAPRDPRALPPSCCPRPTRMRMRRCADLRRTPTPSRQTTMKPPQTSTASRTRASPRAPLPPPAPARLAGRRTLSPGRTLRSVQATNASALLSTQRATQYTKAGRRRNPNPDAGARRASRARRPRRSRPRARSSACVRARRPILPPTRPSRLLRSRARRSRAWRSRRERTTATARRASLRPRVPRPSRKARSTAPGRPRRPAARGAPQLRAVARASGGARAGEGARFWRMRSAGWGAEGGYSLRGWVDLGRDGFRMEGDALMTVRIWIRLG</sequence>
<feature type="region of interest" description="Disordered" evidence="1">
    <location>
        <begin position="16"/>
        <end position="358"/>
    </location>
</feature>
<gene>
    <name evidence="3" type="ORF">B0H17DRAFT_600236</name>
</gene>
<name>A0AAD7DEV3_MYCRO</name>
<keyword evidence="2" id="KW-0732">Signal</keyword>
<protein>
    <submittedName>
        <fullName evidence="3">Uncharacterized protein</fullName>
    </submittedName>
</protein>
<feature type="signal peptide" evidence="2">
    <location>
        <begin position="1"/>
        <end position="15"/>
    </location>
</feature>
<feature type="compositionally biased region" description="Low complexity" evidence="1">
    <location>
        <begin position="19"/>
        <end position="54"/>
    </location>
</feature>
<proteinExistence type="predicted"/>
<reference evidence="3" key="1">
    <citation type="submission" date="2023-03" db="EMBL/GenBank/DDBJ databases">
        <title>Massive genome expansion in bonnet fungi (Mycena s.s.) driven by repeated elements and novel gene families across ecological guilds.</title>
        <authorList>
            <consortium name="Lawrence Berkeley National Laboratory"/>
            <person name="Harder C.B."/>
            <person name="Miyauchi S."/>
            <person name="Viragh M."/>
            <person name="Kuo A."/>
            <person name="Thoen E."/>
            <person name="Andreopoulos B."/>
            <person name="Lu D."/>
            <person name="Skrede I."/>
            <person name="Drula E."/>
            <person name="Henrissat B."/>
            <person name="Morin E."/>
            <person name="Kohler A."/>
            <person name="Barry K."/>
            <person name="LaButti K."/>
            <person name="Morin E."/>
            <person name="Salamov A."/>
            <person name="Lipzen A."/>
            <person name="Mereny Z."/>
            <person name="Hegedus B."/>
            <person name="Baldrian P."/>
            <person name="Stursova M."/>
            <person name="Weitz H."/>
            <person name="Taylor A."/>
            <person name="Grigoriev I.V."/>
            <person name="Nagy L.G."/>
            <person name="Martin F."/>
            <person name="Kauserud H."/>
        </authorList>
    </citation>
    <scope>NUCLEOTIDE SEQUENCE</scope>
    <source>
        <strain evidence="3">CBHHK067</strain>
    </source>
</reference>
<dbReference type="EMBL" id="JARKIE010000068">
    <property type="protein sequence ID" value="KAJ7689999.1"/>
    <property type="molecule type" value="Genomic_DNA"/>
</dbReference>
<feature type="compositionally biased region" description="Low complexity" evidence="1">
    <location>
        <begin position="344"/>
        <end position="358"/>
    </location>
</feature>
<keyword evidence="4" id="KW-1185">Reference proteome</keyword>
<dbReference type="AlphaFoldDB" id="A0AAD7DEV3"/>
<evidence type="ECO:0000313" key="3">
    <source>
        <dbReference type="EMBL" id="KAJ7689999.1"/>
    </source>
</evidence>
<feature type="chain" id="PRO_5042208388" evidence="2">
    <location>
        <begin position="16"/>
        <end position="412"/>
    </location>
</feature>
<feature type="compositionally biased region" description="Polar residues" evidence="1">
    <location>
        <begin position="174"/>
        <end position="187"/>
    </location>
</feature>
<accession>A0AAD7DEV3</accession>
<evidence type="ECO:0000313" key="4">
    <source>
        <dbReference type="Proteomes" id="UP001221757"/>
    </source>
</evidence>
<evidence type="ECO:0000256" key="2">
    <source>
        <dbReference type="SAM" id="SignalP"/>
    </source>
</evidence>
<feature type="compositionally biased region" description="Basic residues" evidence="1">
    <location>
        <begin position="318"/>
        <end position="343"/>
    </location>
</feature>
<dbReference type="Proteomes" id="UP001221757">
    <property type="component" value="Unassembled WGS sequence"/>
</dbReference>
<feature type="compositionally biased region" description="Polar residues" evidence="1">
    <location>
        <begin position="222"/>
        <end position="242"/>
    </location>
</feature>
<organism evidence="3 4">
    <name type="scientific">Mycena rosella</name>
    <name type="common">Pink bonnet</name>
    <name type="synonym">Agaricus rosellus</name>
    <dbReference type="NCBI Taxonomy" id="1033263"/>
    <lineage>
        <taxon>Eukaryota</taxon>
        <taxon>Fungi</taxon>
        <taxon>Dikarya</taxon>
        <taxon>Basidiomycota</taxon>
        <taxon>Agaricomycotina</taxon>
        <taxon>Agaricomycetes</taxon>
        <taxon>Agaricomycetidae</taxon>
        <taxon>Agaricales</taxon>
        <taxon>Marasmiineae</taxon>
        <taxon>Mycenaceae</taxon>
        <taxon>Mycena</taxon>
    </lineage>
</organism>
<feature type="compositionally biased region" description="Low complexity" evidence="1">
    <location>
        <begin position="188"/>
        <end position="198"/>
    </location>
</feature>